<name>A0A6N2V5L0_9FIRM</name>
<feature type="transmembrane region" description="Helical" evidence="9">
    <location>
        <begin position="132"/>
        <end position="152"/>
    </location>
</feature>
<dbReference type="Pfam" id="PF04290">
    <property type="entry name" value="DctQ"/>
    <property type="match status" value="1"/>
</dbReference>
<organism evidence="11">
    <name type="scientific">Enterocloster bolteae</name>
    <dbReference type="NCBI Taxonomy" id="208479"/>
    <lineage>
        <taxon>Bacteria</taxon>
        <taxon>Bacillati</taxon>
        <taxon>Bacillota</taxon>
        <taxon>Clostridia</taxon>
        <taxon>Lachnospirales</taxon>
        <taxon>Lachnospiraceae</taxon>
        <taxon>Enterocloster</taxon>
    </lineage>
</organism>
<protein>
    <submittedName>
        <fullName evidence="11">Tripartite ATP-independent periplasmic transporters, DctQ component</fullName>
    </submittedName>
</protein>
<sequence length="167" mass="19746">MGAKIKWLFLRIRDFVEVFIPVITFSALFLAFVYSVFSRYILNRPPAWGTEVQVATYIWTVLLGACYVRRLNKHVNFTMIYDLLPQDGQRWLRIFRNLLMGVTYGILLKPTVQYIVKYRTVSPSLKIPVKFYFFPIIVLVFGVMCYSFADVYRDIRGWFRQKRGQSG</sequence>
<dbReference type="RefSeq" id="WP_002576873.1">
    <property type="nucleotide sequence ID" value="NZ_BAABZS010000001.1"/>
</dbReference>
<feature type="transmembrane region" description="Helical" evidence="9">
    <location>
        <begin position="12"/>
        <end position="34"/>
    </location>
</feature>
<feature type="transmembrane region" description="Helical" evidence="9">
    <location>
        <begin position="93"/>
        <end position="112"/>
    </location>
</feature>
<evidence type="ECO:0000256" key="5">
    <source>
        <dbReference type="ARBA" id="ARBA00022692"/>
    </source>
</evidence>
<evidence type="ECO:0000256" key="4">
    <source>
        <dbReference type="ARBA" id="ARBA00022519"/>
    </source>
</evidence>
<comment type="similarity">
    <text evidence="8">Belongs to the TRAP transporter small permease family.</text>
</comment>
<evidence type="ECO:0000313" key="11">
    <source>
        <dbReference type="EMBL" id="VYT24773.1"/>
    </source>
</evidence>
<dbReference type="PANTHER" id="PTHR35011">
    <property type="entry name" value="2,3-DIKETO-L-GULONATE TRAP TRANSPORTER SMALL PERMEASE PROTEIN YIAM"/>
    <property type="match status" value="1"/>
</dbReference>
<evidence type="ECO:0000256" key="3">
    <source>
        <dbReference type="ARBA" id="ARBA00022475"/>
    </source>
</evidence>
<keyword evidence="6 9" id="KW-1133">Transmembrane helix</keyword>
<evidence type="ECO:0000256" key="1">
    <source>
        <dbReference type="ARBA" id="ARBA00004429"/>
    </source>
</evidence>
<keyword evidence="3" id="KW-1003">Cell membrane</keyword>
<dbReference type="EMBL" id="CACRTF010000011">
    <property type="protein sequence ID" value="VYT24773.1"/>
    <property type="molecule type" value="Genomic_DNA"/>
</dbReference>
<reference evidence="11" key="1">
    <citation type="submission" date="2019-11" db="EMBL/GenBank/DDBJ databases">
        <authorList>
            <person name="Feng L."/>
        </authorList>
    </citation>
    <scope>NUCLEOTIDE SEQUENCE</scope>
    <source>
        <strain evidence="11">CbolteaeLFYP116</strain>
    </source>
</reference>
<comment type="subcellular location">
    <subcellularLocation>
        <location evidence="1">Cell inner membrane</location>
        <topology evidence="1">Multi-pass membrane protein</topology>
    </subcellularLocation>
</comment>
<feature type="domain" description="Tripartite ATP-independent periplasmic transporters DctQ component" evidence="10">
    <location>
        <begin position="29"/>
        <end position="156"/>
    </location>
</feature>
<dbReference type="InterPro" id="IPR055348">
    <property type="entry name" value="DctQ"/>
</dbReference>
<keyword evidence="2" id="KW-0813">Transport</keyword>
<keyword evidence="4" id="KW-0997">Cell inner membrane</keyword>
<proteinExistence type="inferred from homology"/>
<evidence type="ECO:0000256" key="7">
    <source>
        <dbReference type="ARBA" id="ARBA00023136"/>
    </source>
</evidence>
<evidence type="ECO:0000259" key="10">
    <source>
        <dbReference type="Pfam" id="PF04290"/>
    </source>
</evidence>
<evidence type="ECO:0000256" key="8">
    <source>
        <dbReference type="ARBA" id="ARBA00038436"/>
    </source>
</evidence>
<dbReference type="AlphaFoldDB" id="A0A6N2V5L0"/>
<keyword evidence="7 9" id="KW-0472">Membrane</keyword>
<keyword evidence="5 9" id="KW-0812">Transmembrane</keyword>
<dbReference type="GO" id="GO:0005886">
    <property type="term" value="C:plasma membrane"/>
    <property type="evidence" value="ECO:0007669"/>
    <property type="project" value="UniProtKB-SubCell"/>
</dbReference>
<gene>
    <name evidence="11" type="ORF">CBLFYP116_02527</name>
</gene>
<evidence type="ECO:0000256" key="9">
    <source>
        <dbReference type="SAM" id="Phobius"/>
    </source>
</evidence>
<dbReference type="InterPro" id="IPR007387">
    <property type="entry name" value="TRAP_DctQ"/>
</dbReference>
<accession>A0A6N2V5L0</accession>
<evidence type="ECO:0000256" key="6">
    <source>
        <dbReference type="ARBA" id="ARBA00022989"/>
    </source>
</evidence>
<dbReference type="GeneID" id="23115064"/>
<evidence type="ECO:0000256" key="2">
    <source>
        <dbReference type="ARBA" id="ARBA00022448"/>
    </source>
</evidence>